<protein>
    <submittedName>
        <fullName evidence="7">LPXTG cell wall anchor domain-containing protein</fullName>
    </submittedName>
</protein>
<dbReference type="EMBL" id="WSRS01000066">
    <property type="protein sequence ID" value="MVX59398.1"/>
    <property type="molecule type" value="Genomic_DNA"/>
</dbReference>
<evidence type="ECO:0000256" key="5">
    <source>
        <dbReference type="SAM" id="MobiDB-lite"/>
    </source>
</evidence>
<keyword evidence="2" id="KW-0964">Secreted</keyword>
<feature type="region of interest" description="Disordered" evidence="5">
    <location>
        <begin position="102"/>
        <end position="140"/>
    </location>
</feature>
<evidence type="ECO:0000313" key="8">
    <source>
        <dbReference type="Proteomes" id="UP000461595"/>
    </source>
</evidence>
<evidence type="ECO:0000313" key="7">
    <source>
        <dbReference type="EMBL" id="MVX59398.1"/>
    </source>
</evidence>
<dbReference type="Pfam" id="PF08428">
    <property type="entry name" value="Rib"/>
    <property type="match status" value="3"/>
</dbReference>
<evidence type="ECO:0000256" key="4">
    <source>
        <dbReference type="ARBA" id="ARBA00023088"/>
    </source>
</evidence>
<organism evidence="7 8">
    <name type="scientific">Streptococcus danieliae</name>
    <dbReference type="NCBI Taxonomy" id="747656"/>
    <lineage>
        <taxon>Bacteria</taxon>
        <taxon>Bacillati</taxon>
        <taxon>Bacillota</taxon>
        <taxon>Bacilli</taxon>
        <taxon>Lactobacillales</taxon>
        <taxon>Streptococcaceae</taxon>
        <taxon>Streptococcus</taxon>
    </lineage>
</organism>
<reference evidence="7 8" key="1">
    <citation type="submission" date="2019-12" db="EMBL/GenBank/DDBJ databases">
        <title>Microbes associate with the intestines of laboratory mice.</title>
        <authorList>
            <person name="Navarre W."/>
            <person name="Wong E."/>
        </authorList>
    </citation>
    <scope>NUCLEOTIDE SEQUENCE [LARGE SCALE GENOMIC DNA]</scope>
    <source>
        <strain evidence="7 8">NM51_B2-22</strain>
    </source>
</reference>
<sequence length="261" mass="27063">PVDTTGEGDKPATVVVTYPDGSSEEVPVTVKVSKSATDADKNTPVAKDQTVEPGSTPKAEDSIANLSELPAGTKVSFKEPVDTTGEGDKVVTVVVTYPDGSSEEVPVTVKVSKSATDADKNTPVAKDQTVEPGSTPKAEDSIANLSELPAGTKVSFKYPVDTSTAGDKPTVVLVTYPDGSVEELAVLIKVSFSAKPTNENTGSTADSRGVVDSSNRANEERVTVLPNTGENSELSHAAMLLGAGMLTALSLVGRKKREDEE</sequence>
<dbReference type="OrthoDB" id="2236569at2"/>
<dbReference type="Proteomes" id="UP000461595">
    <property type="component" value="Unassembled WGS sequence"/>
</dbReference>
<proteinExistence type="predicted"/>
<evidence type="ECO:0000256" key="2">
    <source>
        <dbReference type="ARBA" id="ARBA00022525"/>
    </source>
</evidence>
<keyword evidence="1" id="KW-0134">Cell wall</keyword>
<evidence type="ECO:0000256" key="3">
    <source>
        <dbReference type="ARBA" id="ARBA00022729"/>
    </source>
</evidence>
<dbReference type="RefSeq" id="WP_160333176.1">
    <property type="nucleotide sequence ID" value="NZ_WSRS01000066.1"/>
</dbReference>
<comment type="caution">
    <text evidence="7">The sequence shown here is derived from an EMBL/GenBank/DDBJ whole genome shotgun (WGS) entry which is preliminary data.</text>
</comment>
<dbReference type="InterPro" id="IPR012706">
    <property type="entry name" value="Rib_alpha_Esp_rpt"/>
</dbReference>
<feature type="region of interest" description="Disordered" evidence="5">
    <location>
        <begin position="196"/>
        <end position="220"/>
    </location>
</feature>
<feature type="compositionally biased region" description="Polar residues" evidence="5">
    <location>
        <begin position="196"/>
        <end position="216"/>
    </location>
</feature>
<dbReference type="InterPro" id="IPR059115">
    <property type="entry name" value="Rib"/>
</dbReference>
<keyword evidence="3" id="KW-0732">Signal</keyword>
<gene>
    <name evidence="7" type="ORF">E5983_07090</name>
</gene>
<name>A0A7X3G945_9STRE</name>
<dbReference type="Pfam" id="PF00746">
    <property type="entry name" value="Gram_pos_anchor"/>
    <property type="match status" value="1"/>
</dbReference>
<dbReference type="NCBIfam" id="TIGR01167">
    <property type="entry name" value="LPXTG_anchor"/>
    <property type="match status" value="1"/>
</dbReference>
<keyword evidence="4" id="KW-0572">Peptidoglycan-anchor</keyword>
<dbReference type="AlphaFoldDB" id="A0A7X3G945"/>
<dbReference type="NCBIfam" id="TIGR02331">
    <property type="entry name" value="rib_alpha"/>
    <property type="match status" value="3"/>
</dbReference>
<feature type="region of interest" description="Disordered" evidence="5">
    <location>
        <begin position="1"/>
        <end position="64"/>
    </location>
</feature>
<dbReference type="InterPro" id="IPR019931">
    <property type="entry name" value="LPXTG_anchor"/>
</dbReference>
<dbReference type="PROSITE" id="PS50847">
    <property type="entry name" value="GRAM_POS_ANCHORING"/>
    <property type="match status" value="1"/>
</dbReference>
<feature type="non-terminal residue" evidence="7">
    <location>
        <position position="1"/>
    </location>
</feature>
<feature type="domain" description="Gram-positive cocci surface proteins LPxTG" evidence="6">
    <location>
        <begin position="225"/>
        <end position="261"/>
    </location>
</feature>
<evidence type="ECO:0000259" key="6">
    <source>
        <dbReference type="PROSITE" id="PS50847"/>
    </source>
</evidence>
<accession>A0A7X3G945</accession>
<evidence type="ECO:0000256" key="1">
    <source>
        <dbReference type="ARBA" id="ARBA00022512"/>
    </source>
</evidence>